<dbReference type="InterPro" id="IPR003010">
    <property type="entry name" value="C-N_Hydrolase"/>
</dbReference>
<comment type="subcellular location">
    <subcellularLocation>
        <location evidence="1 9">Cell membrane</location>
        <topology evidence="1 9">Multi-pass membrane protein</topology>
    </subcellularLocation>
</comment>
<keyword evidence="7 9" id="KW-0472">Membrane</keyword>
<keyword evidence="6 9" id="KW-1133">Transmembrane helix</keyword>
<dbReference type="OrthoDB" id="9804277at2"/>
<reference evidence="12 13" key="1">
    <citation type="submission" date="2019-01" db="EMBL/GenBank/DDBJ databases">
        <authorList>
            <person name="Chen W.-M."/>
        </authorList>
    </citation>
    <scope>NUCLEOTIDE SEQUENCE [LARGE SCALE GENOMIC DNA]</scope>
    <source>
        <strain evidence="12 13">CCP-18</strain>
    </source>
</reference>
<keyword evidence="3 9" id="KW-1003">Cell membrane</keyword>
<dbReference type="GO" id="GO:0016410">
    <property type="term" value="F:N-acyltransferase activity"/>
    <property type="evidence" value="ECO:0007669"/>
    <property type="project" value="UniProtKB-UniRule"/>
</dbReference>
<feature type="transmembrane region" description="Helical" evidence="9">
    <location>
        <begin position="102"/>
        <end position="122"/>
    </location>
</feature>
<comment type="function">
    <text evidence="9">Catalyzes the phospholipid dependent N-acylation of the N-terminal cysteine of apolipoprotein, the last step in lipoprotein maturation.</text>
</comment>
<keyword evidence="5 9" id="KW-0812">Transmembrane</keyword>
<feature type="domain" description="CN hydrolase" evidence="11">
    <location>
        <begin position="269"/>
        <end position="506"/>
    </location>
</feature>
<comment type="caution">
    <text evidence="12">The sequence shown here is derived from an EMBL/GenBank/DDBJ whole genome shotgun (WGS) entry which is preliminary data.</text>
</comment>
<evidence type="ECO:0000256" key="5">
    <source>
        <dbReference type="ARBA" id="ARBA00022692"/>
    </source>
</evidence>
<keyword evidence="13" id="KW-1185">Reference proteome</keyword>
<dbReference type="UniPathway" id="UPA00666"/>
<feature type="region of interest" description="Disordered" evidence="10">
    <location>
        <begin position="1"/>
        <end position="22"/>
    </location>
</feature>
<keyword evidence="12" id="KW-0449">Lipoprotein</keyword>
<keyword evidence="4 9" id="KW-0808">Transferase</keyword>
<dbReference type="HAMAP" id="MF_01148">
    <property type="entry name" value="Lnt"/>
    <property type="match status" value="1"/>
</dbReference>
<evidence type="ECO:0000256" key="1">
    <source>
        <dbReference type="ARBA" id="ARBA00004651"/>
    </source>
</evidence>
<dbReference type="EC" id="2.3.1.269" evidence="9"/>
<feature type="transmembrane region" description="Helical" evidence="9">
    <location>
        <begin position="79"/>
        <end position="95"/>
    </location>
</feature>
<feature type="compositionally biased region" description="Basic residues" evidence="10">
    <location>
        <begin position="1"/>
        <end position="17"/>
    </location>
</feature>
<organism evidence="12 13">
    <name type="scientific">Inhella crocodyli</name>
    <dbReference type="NCBI Taxonomy" id="2499851"/>
    <lineage>
        <taxon>Bacteria</taxon>
        <taxon>Pseudomonadati</taxon>
        <taxon>Pseudomonadota</taxon>
        <taxon>Betaproteobacteria</taxon>
        <taxon>Burkholderiales</taxon>
        <taxon>Sphaerotilaceae</taxon>
        <taxon>Inhella</taxon>
    </lineage>
</organism>
<dbReference type="NCBIfam" id="TIGR00546">
    <property type="entry name" value="lnt"/>
    <property type="match status" value="1"/>
</dbReference>
<dbReference type="InterPro" id="IPR045378">
    <property type="entry name" value="LNT_N"/>
</dbReference>
<evidence type="ECO:0000256" key="7">
    <source>
        <dbReference type="ARBA" id="ARBA00023136"/>
    </source>
</evidence>
<feature type="transmembrane region" description="Helical" evidence="9">
    <location>
        <begin position="56"/>
        <end position="73"/>
    </location>
</feature>
<dbReference type="SUPFAM" id="SSF56317">
    <property type="entry name" value="Carbon-nitrogen hydrolase"/>
    <property type="match status" value="1"/>
</dbReference>
<evidence type="ECO:0000313" key="13">
    <source>
        <dbReference type="Proteomes" id="UP000288587"/>
    </source>
</evidence>
<dbReference type="Pfam" id="PF00795">
    <property type="entry name" value="CN_hydrolase"/>
    <property type="match status" value="1"/>
</dbReference>
<comment type="similarity">
    <text evidence="2 9">Belongs to the CN hydrolase family. Apolipoprotein N-acyltransferase subfamily.</text>
</comment>
<dbReference type="Proteomes" id="UP000288587">
    <property type="component" value="Unassembled WGS sequence"/>
</dbReference>
<dbReference type="GO" id="GO:0042158">
    <property type="term" value="P:lipoprotein biosynthetic process"/>
    <property type="evidence" value="ECO:0007669"/>
    <property type="project" value="UniProtKB-UniRule"/>
</dbReference>
<name>A0A3S2VGF7_9BURK</name>
<accession>A0A3S2VGF7</accession>
<feature type="transmembrane region" description="Helical" evidence="9">
    <location>
        <begin position="208"/>
        <end position="227"/>
    </location>
</feature>
<proteinExistence type="inferred from homology"/>
<evidence type="ECO:0000256" key="2">
    <source>
        <dbReference type="ARBA" id="ARBA00010065"/>
    </source>
</evidence>
<evidence type="ECO:0000256" key="9">
    <source>
        <dbReference type="HAMAP-Rule" id="MF_01148"/>
    </source>
</evidence>
<keyword evidence="8 9" id="KW-0012">Acyltransferase</keyword>
<dbReference type="PANTHER" id="PTHR38686">
    <property type="entry name" value="APOLIPOPROTEIN N-ACYLTRANSFERASE"/>
    <property type="match status" value="1"/>
</dbReference>
<feature type="transmembrane region" description="Helical" evidence="9">
    <location>
        <begin position="167"/>
        <end position="188"/>
    </location>
</feature>
<protein>
    <recommendedName>
        <fullName evidence="9">Apolipoprotein N-acyltransferase</fullName>
        <shortName evidence="9">ALP N-acyltransferase</shortName>
        <ecNumber evidence="9">2.3.1.269</ecNumber>
    </recommendedName>
</protein>
<evidence type="ECO:0000256" key="10">
    <source>
        <dbReference type="SAM" id="MobiDB-lite"/>
    </source>
</evidence>
<dbReference type="PROSITE" id="PS50263">
    <property type="entry name" value="CN_HYDROLASE"/>
    <property type="match status" value="1"/>
</dbReference>
<evidence type="ECO:0000256" key="3">
    <source>
        <dbReference type="ARBA" id="ARBA00022475"/>
    </source>
</evidence>
<feature type="transmembrane region" description="Helical" evidence="9">
    <location>
        <begin position="516"/>
        <end position="537"/>
    </location>
</feature>
<dbReference type="GO" id="GO:0005886">
    <property type="term" value="C:plasma membrane"/>
    <property type="evidence" value="ECO:0007669"/>
    <property type="project" value="UniProtKB-SubCell"/>
</dbReference>
<sequence>MGGARARPRAPPRRVGRTGRAALPRDADAGRCGALVQGHARDAGAGTGGFRHLRSAWRLGAALAAGALHALAFAPSTAWFLQPLALALLVGLLSGQTVRRAAWLGGAFGLAWLGVGLWWLYISLHDFGGLAPPLAVGALLLLGAFLALYPAAAAAGFVALRPRVPAAWAPLLWAACWLLSELARAQWFTGFPWIASGYAHTVGPGAAWAPWIGVYGLGALSAAWAAAGAQAALERRWRAALALSAAVALGALLPQSFTTSTGNLRLSLVQPNVPQSAKFDPAQIDRNLDALLAQIEATPAGVVVTPESVLPLPLAYLPAEAQGRLAEASVTRHLLVGSFLGSDEAGWVNSLVGWHQGQAQYDYGKRHLLPFGEFIPPGLGWFVRALGIPMDDQAQGAHQRPWAVGGQRLRPLICYEDLFGEDFVRSAVDGPEAATVFVNASNLAWFGRHMVQDQHLQFSQMRALEFQRPFVRSTNTGATAHVDHRGQVRARLEALTAGTLVVEVEGRSGSTPYARWLAAWGLWPLWGLGLAAVVWAASRRRSTPVAP</sequence>
<evidence type="ECO:0000313" key="12">
    <source>
        <dbReference type="EMBL" id="RVT86414.1"/>
    </source>
</evidence>
<dbReference type="InterPro" id="IPR004563">
    <property type="entry name" value="Apolipo_AcylTrfase"/>
</dbReference>
<feature type="transmembrane region" description="Helical" evidence="9">
    <location>
        <begin position="134"/>
        <end position="160"/>
    </location>
</feature>
<evidence type="ECO:0000259" key="11">
    <source>
        <dbReference type="PROSITE" id="PS50263"/>
    </source>
</evidence>
<gene>
    <name evidence="9 12" type="primary">lnt</name>
    <name evidence="12" type="ORF">EOD73_10375</name>
</gene>
<dbReference type="EMBL" id="SACM01000002">
    <property type="protein sequence ID" value="RVT86414.1"/>
    <property type="molecule type" value="Genomic_DNA"/>
</dbReference>
<dbReference type="PANTHER" id="PTHR38686:SF1">
    <property type="entry name" value="APOLIPOPROTEIN N-ACYLTRANSFERASE"/>
    <property type="match status" value="1"/>
</dbReference>
<evidence type="ECO:0000256" key="4">
    <source>
        <dbReference type="ARBA" id="ARBA00022679"/>
    </source>
</evidence>
<dbReference type="Gene3D" id="3.60.110.10">
    <property type="entry name" value="Carbon-nitrogen hydrolase"/>
    <property type="match status" value="1"/>
</dbReference>
<comment type="pathway">
    <text evidence="9">Protein modification; lipoprotein biosynthesis (N-acyl transfer).</text>
</comment>
<evidence type="ECO:0000256" key="6">
    <source>
        <dbReference type="ARBA" id="ARBA00022989"/>
    </source>
</evidence>
<dbReference type="Pfam" id="PF20154">
    <property type="entry name" value="LNT_N"/>
    <property type="match status" value="1"/>
</dbReference>
<evidence type="ECO:0000256" key="8">
    <source>
        <dbReference type="ARBA" id="ARBA00023315"/>
    </source>
</evidence>
<comment type="catalytic activity">
    <reaction evidence="9">
        <text>N-terminal S-1,2-diacyl-sn-glyceryl-L-cysteinyl-[lipoprotein] + a glycerophospholipid = N-acyl-S-1,2-diacyl-sn-glyceryl-L-cysteinyl-[lipoprotein] + a 2-acyl-sn-glycero-3-phospholipid + H(+)</text>
        <dbReference type="Rhea" id="RHEA:48228"/>
        <dbReference type="Rhea" id="RHEA-COMP:14681"/>
        <dbReference type="Rhea" id="RHEA-COMP:14684"/>
        <dbReference type="ChEBI" id="CHEBI:15378"/>
        <dbReference type="ChEBI" id="CHEBI:136912"/>
        <dbReference type="ChEBI" id="CHEBI:140656"/>
        <dbReference type="ChEBI" id="CHEBI:140657"/>
        <dbReference type="ChEBI" id="CHEBI:140660"/>
        <dbReference type="EC" id="2.3.1.269"/>
    </reaction>
</comment>
<feature type="transmembrane region" description="Helical" evidence="9">
    <location>
        <begin position="239"/>
        <end position="257"/>
    </location>
</feature>
<dbReference type="InterPro" id="IPR036526">
    <property type="entry name" value="C-N_Hydrolase_sf"/>
</dbReference>
<dbReference type="AlphaFoldDB" id="A0A3S2VGF7"/>
<dbReference type="CDD" id="cd07571">
    <property type="entry name" value="ALP_N-acyl_transferase"/>
    <property type="match status" value="1"/>
</dbReference>